<keyword evidence="2" id="KW-1185">Reference proteome</keyword>
<sequence>MLPKRVVRQEFAIQCMAKSEFIAAGKLNYILSDGKLNGCMYPDGKILWSGEIDKTSFAAEKQHKQTSKTCFLCKVRILSDSKSLYKLEFIIHREDPVLISTFANRLQDLLVLYEKEAAAINKLNKWTL</sequence>
<evidence type="ECO:0000313" key="2">
    <source>
        <dbReference type="Proteomes" id="UP001473302"/>
    </source>
</evidence>
<protein>
    <recommendedName>
        <fullName evidence="3">LAGLIDADG endonuclease</fullName>
    </recommendedName>
</protein>
<dbReference type="EMBL" id="BAABUK010000008">
    <property type="protein sequence ID" value="GAA5810641.1"/>
    <property type="molecule type" value="Genomic_DNA"/>
</dbReference>
<accession>A0ABP9YUU6</accession>
<evidence type="ECO:0000313" key="1">
    <source>
        <dbReference type="EMBL" id="GAA5810641.1"/>
    </source>
</evidence>
<name>A0ABP9YUU6_9FUNG</name>
<dbReference type="Proteomes" id="UP001473302">
    <property type="component" value="Unassembled WGS sequence"/>
</dbReference>
<proteinExistence type="predicted"/>
<organism evidence="1 2">
    <name type="scientific">Mucor flavus</name>
    <dbReference type="NCBI Taxonomy" id="439312"/>
    <lineage>
        <taxon>Eukaryota</taxon>
        <taxon>Fungi</taxon>
        <taxon>Fungi incertae sedis</taxon>
        <taxon>Mucoromycota</taxon>
        <taxon>Mucoromycotina</taxon>
        <taxon>Mucoromycetes</taxon>
        <taxon>Mucorales</taxon>
        <taxon>Mucorineae</taxon>
        <taxon>Mucoraceae</taxon>
        <taxon>Mucor</taxon>
    </lineage>
</organism>
<gene>
    <name evidence="1" type="ORF">MFLAVUS_004064</name>
</gene>
<evidence type="ECO:0008006" key="3">
    <source>
        <dbReference type="Google" id="ProtNLM"/>
    </source>
</evidence>
<comment type="caution">
    <text evidence="1">The sequence shown here is derived from an EMBL/GenBank/DDBJ whole genome shotgun (WGS) entry which is preliminary data.</text>
</comment>
<reference evidence="1 2" key="1">
    <citation type="submission" date="2024-04" db="EMBL/GenBank/DDBJ databases">
        <title>genome sequences of Mucor flavus KT1a and Helicostylum pulchrum KT1b strains isolated from the surface of a dry-aged beef.</title>
        <authorList>
            <person name="Toyotome T."/>
            <person name="Hosono M."/>
            <person name="Torimaru M."/>
            <person name="Fukuda K."/>
            <person name="Mikami N."/>
        </authorList>
    </citation>
    <scope>NUCLEOTIDE SEQUENCE [LARGE SCALE GENOMIC DNA]</scope>
    <source>
        <strain evidence="1 2">KT1a</strain>
    </source>
</reference>